<dbReference type="InterPro" id="IPR013556">
    <property type="entry name" value="Flag_M-ring_C"/>
</dbReference>
<dbReference type="GO" id="GO:0071973">
    <property type="term" value="P:bacterial-type flagellum-dependent cell motility"/>
    <property type="evidence" value="ECO:0007669"/>
    <property type="project" value="InterPro"/>
</dbReference>
<evidence type="ECO:0000256" key="5">
    <source>
        <dbReference type="ARBA" id="ARBA00022692"/>
    </source>
</evidence>
<evidence type="ECO:0000256" key="7">
    <source>
        <dbReference type="ARBA" id="ARBA00023136"/>
    </source>
</evidence>
<evidence type="ECO:0000256" key="9">
    <source>
        <dbReference type="PIRNR" id="PIRNR004862"/>
    </source>
</evidence>
<accession>A0A1U7M914</accession>
<proteinExistence type="inferred from homology"/>
<dbReference type="PIRSF" id="PIRSF004862">
    <property type="entry name" value="FliF"/>
    <property type="match status" value="1"/>
</dbReference>
<dbReference type="RefSeq" id="WP_075724381.1">
    <property type="nucleotide sequence ID" value="NZ_LTDM01000003.1"/>
</dbReference>
<keyword evidence="8 9" id="KW-0975">Bacterial flagellum</keyword>
<name>A0A1U7M914_TISCR</name>
<protein>
    <recommendedName>
        <fullName evidence="9">Flagellar M-ring protein</fullName>
    </recommendedName>
</protein>
<feature type="coiled-coil region" evidence="10">
    <location>
        <begin position="393"/>
        <end position="420"/>
    </location>
</feature>
<feature type="transmembrane region" description="Helical" evidence="11">
    <location>
        <begin position="424"/>
        <end position="442"/>
    </location>
</feature>
<evidence type="ECO:0000259" key="12">
    <source>
        <dbReference type="Pfam" id="PF01514"/>
    </source>
</evidence>
<comment type="subcellular location">
    <subcellularLocation>
        <location evidence="1 9">Bacterial flagellum basal body</location>
    </subcellularLocation>
    <subcellularLocation>
        <location evidence="2">Cell membrane</location>
        <topology evidence="2">Multi-pass membrane protein</topology>
    </subcellularLocation>
</comment>
<evidence type="ECO:0000256" key="8">
    <source>
        <dbReference type="ARBA" id="ARBA00023143"/>
    </source>
</evidence>
<keyword evidence="7 11" id="KW-0472">Membrane</keyword>
<keyword evidence="14" id="KW-0282">Flagellum</keyword>
<dbReference type="GO" id="GO:0003774">
    <property type="term" value="F:cytoskeletal motor activity"/>
    <property type="evidence" value="ECO:0007669"/>
    <property type="project" value="InterPro"/>
</dbReference>
<dbReference type="OrthoDB" id="9807026at2"/>
<evidence type="ECO:0000256" key="2">
    <source>
        <dbReference type="ARBA" id="ARBA00004651"/>
    </source>
</evidence>
<keyword evidence="14" id="KW-0969">Cilium</keyword>
<evidence type="ECO:0000256" key="4">
    <source>
        <dbReference type="ARBA" id="ARBA00022475"/>
    </source>
</evidence>
<evidence type="ECO:0000256" key="11">
    <source>
        <dbReference type="SAM" id="Phobius"/>
    </source>
</evidence>
<dbReference type="PRINTS" id="PR01009">
    <property type="entry name" value="FLGMRINGFLIF"/>
</dbReference>
<keyword evidence="15" id="KW-1185">Reference proteome</keyword>
<feature type="domain" description="Flagellar M-ring C-terminal" evidence="13">
    <location>
        <begin position="255"/>
        <end position="392"/>
    </location>
</feature>
<evidence type="ECO:0000256" key="10">
    <source>
        <dbReference type="SAM" id="Coils"/>
    </source>
</evidence>
<dbReference type="InterPro" id="IPR000067">
    <property type="entry name" value="FlgMring_FliF"/>
</dbReference>
<evidence type="ECO:0000256" key="6">
    <source>
        <dbReference type="ARBA" id="ARBA00022989"/>
    </source>
</evidence>
<evidence type="ECO:0000313" key="14">
    <source>
        <dbReference type="EMBL" id="OLS03775.1"/>
    </source>
</evidence>
<evidence type="ECO:0000256" key="3">
    <source>
        <dbReference type="ARBA" id="ARBA00007971"/>
    </source>
</evidence>
<gene>
    <name evidence="14" type="primary">fliF</name>
    <name evidence="14" type="ORF">TICRE_02880</name>
</gene>
<organism evidence="14 15">
    <name type="scientific">Tissierella creatinophila DSM 6911</name>
    <dbReference type="NCBI Taxonomy" id="1123403"/>
    <lineage>
        <taxon>Bacteria</taxon>
        <taxon>Bacillati</taxon>
        <taxon>Bacillota</taxon>
        <taxon>Tissierellia</taxon>
        <taxon>Tissierellales</taxon>
        <taxon>Tissierellaceae</taxon>
        <taxon>Tissierella</taxon>
    </lineage>
</organism>
<keyword evidence="6 11" id="KW-1133">Transmembrane helix</keyword>
<comment type="similarity">
    <text evidence="3 9">Belongs to the FliF family.</text>
</comment>
<evidence type="ECO:0000313" key="15">
    <source>
        <dbReference type="Proteomes" id="UP000186112"/>
    </source>
</evidence>
<dbReference type="PANTHER" id="PTHR30046">
    <property type="entry name" value="FLAGELLAR M-RING PROTEIN"/>
    <property type="match status" value="1"/>
</dbReference>
<dbReference type="Pfam" id="PF01514">
    <property type="entry name" value="YscJ_FliF"/>
    <property type="match status" value="1"/>
</dbReference>
<dbReference type="InterPro" id="IPR006182">
    <property type="entry name" value="FliF_N_dom"/>
</dbReference>
<evidence type="ECO:0000259" key="13">
    <source>
        <dbReference type="Pfam" id="PF08345"/>
    </source>
</evidence>
<dbReference type="Gene3D" id="3.30.300.30">
    <property type="match status" value="1"/>
</dbReference>
<keyword evidence="4" id="KW-1003">Cell membrane</keyword>
<feature type="transmembrane region" description="Helical" evidence="11">
    <location>
        <begin position="24"/>
        <end position="43"/>
    </location>
</feature>
<dbReference type="GO" id="GO:0005886">
    <property type="term" value="C:plasma membrane"/>
    <property type="evidence" value="ECO:0007669"/>
    <property type="project" value="UniProtKB-SubCell"/>
</dbReference>
<dbReference type="Proteomes" id="UP000186112">
    <property type="component" value="Unassembled WGS sequence"/>
</dbReference>
<dbReference type="EMBL" id="LTDM01000003">
    <property type="protein sequence ID" value="OLS03775.1"/>
    <property type="molecule type" value="Genomic_DNA"/>
</dbReference>
<dbReference type="Pfam" id="PF08345">
    <property type="entry name" value="YscJ_FliF_C"/>
    <property type="match status" value="1"/>
</dbReference>
<keyword evidence="10" id="KW-0175">Coiled coil</keyword>
<dbReference type="PANTHER" id="PTHR30046:SF0">
    <property type="entry name" value="FLAGELLAR M-RING PROTEIN"/>
    <property type="match status" value="1"/>
</dbReference>
<evidence type="ECO:0000256" key="1">
    <source>
        <dbReference type="ARBA" id="ARBA00004117"/>
    </source>
</evidence>
<comment type="function">
    <text evidence="9">The M ring may be actively involved in energy transduction.</text>
</comment>
<sequence length="518" mass="57831">MNKFKKIIEGVKNGWHNMDSKKKILMISVVVMVFVVVALFTYFNRVVYAPLFTNLELDDSGRIVEDLKAKKIDYKLNNGGKDILIDEKLIDGYRLEVATEGNMPEKSSGFEMFDQMGMMATDEDRKIMYQRALSGELQRSIMSLDAILAAKVHLVLPEKSIFETEEKPGSASVIVELDPTKKINDETVRGIAALVYGAVDNVPEENIQIIDSKGNLLSSFLKAEKQEGAVGSLDSYDGMREEFQQKIKTNLDELLSGVFGRDKVKISVFADLDFDAEETTVISYKDPITRSEQTTSMVEGGTGGNIGDGNNNVVGDEGEDGILIDKTTNNELTTETKTTIKAPGKVRKLTTSVVYDGNLSPEAQDQILSIVAAATGYDTTRGDFISIEGVNFDKSYEENMQKELDALKEAEDKEKSALAKYRNYLVYGLVGIFLLLLIVGIVRRLRSRNREEDDLFKEKFPMEVPIGEISKTIEKEEPQTQKIEKIEVKKDVNQLKANDFAVENPDVAADLIKAWMKD</sequence>
<reference evidence="14 15" key="1">
    <citation type="submission" date="2016-02" db="EMBL/GenBank/DDBJ databases">
        <title>Genome sequence of Tissierella creatinophila DSM 6911.</title>
        <authorList>
            <person name="Poehlein A."/>
            <person name="Daniel R."/>
        </authorList>
    </citation>
    <scope>NUCLEOTIDE SEQUENCE [LARGE SCALE GENOMIC DNA]</scope>
    <source>
        <strain evidence="14 15">DSM 6911</strain>
    </source>
</reference>
<dbReference type="InterPro" id="IPR045851">
    <property type="entry name" value="AMP-bd_C_sf"/>
</dbReference>
<feature type="domain" description="Flagellar M-ring N-terminal" evidence="12">
    <location>
        <begin position="45"/>
        <end position="218"/>
    </location>
</feature>
<keyword evidence="5 11" id="KW-0812">Transmembrane</keyword>
<dbReference type="GO" id="GO:0009431">
    <property type="term" value="C:bacterial-type flagellum basal body, MS ring"/>
    <property type="evidence" value="ECO:0007669"/>
    <property type="project" value="InterPro"/>
</dbReference>
<dbReference type="NCBIfam" id="TIGR00206">
    <property type="entry name" value="fliF"/>
    <property type="match status" value="1"/>
</dbReference>
<dbReference type="AlphaFoldDB" id="A0A1U7M914"/>
<dbReference type="InterPro" id="IPR043427">
    <property type="entry name" value="YscJ/FliF"/>
</dbReference>
<keyword evidence="14" id="KW-0966">Cell projection</keyword>
<comment type="caution">
    <text evidence="14">The sequence shown here is derived from an EMBL/GenBank/DDBJ whole genome shotgun (WGS) entry which is preliminary data.</text>
</comment>